<dbReference type="PANTHER" id="PTHR30441">
    <property type="entry name" value="DUF748 DOMAIN-CONTAINING PROTEIN"/>
    <property type="match status" value="1"/>
</dbReference>
<dbReference type="EMBL" id="VBRY01000013">
    <property type="protein sequence ID" value="TLS65724.1"/>
    <property type="molecule type" value="Genomic_DNA"/>
</dbReference>
<evidence type="ECO:0000256" key="2">
    <source>
        <dbReference type="SAM" id="Phobius"/>
    </source>
</evidence>
<keyword evidence="2" id="KW-0472">Membrane</keyword>
<accession>A0A5R9GRB2</accession>
<proteinExistence type="predicted"/>
<feature type="transmembrane region" description="Helical" evidence="2">
    <location>
        <begin position="12"/>
        <end position="30"/>
    </location>
</feature>
<dbReference type="Pfam" id="PF05170">
    <property type="entry name" value="AsmA"/>
    <property type="match status" value="1"/>
</dbReference>
<dbReference type="Proteomes" id="UP000306585">
    <property type="component" value="Unassembled WGS sequence"/>
</dbReference>
<name>A0A5R9GRB2_9PROT</name>
<dbReference type="InterPro" id="IPR052894">
    <property type="entry name" value="AsmA-related"/>
</dbReference>
<evidence type="ECO:0000256" key="1">
    <source>
        <dbReference type="SAM" id="MobiDB-lite"/>
    </source>
</evidence>
<sequence>MSTALTKTIRYTLGVVGLVIVLLLAAPFFIDINSYKGEIEKKVEDATGRKLVVGNISASLFPWVGVELDDVRLANRSGFSSHDFVSVQKLHVKLALLPLLSKSIEIKHFEVVAPQLYLERHENGDTNWGDLAGQAPASAAAAAPVAPATGGKDVAGGMALVALQAESLSLTDGELTWVDGKEKPVALTELAVMLKDVQLKRPVSVTVSGKLSGNPFELDANVGPIGDLATINPASLPLQGHLKAENIHLQPFAGMISGWPAQLGDVNSATVGLTANIEQHPDGLRLGEGSVSLDAAHKLALSWKVEMPNADMLKIGTLALAVDSKSLLAVNGSLQKLSTKPAFQLHVETQPITRSWLTPFVPALQDLYGAHPAPWTQLALNALLAGNADHLDISDMQLMLDQDVLKLTGAVAFAGPDIRLRINGKQLHMDPWLPQGQAEQKSAALTLVPEAVAVEAPAEPDLRFLKSWRVTTQLNVATVYLRGLEMGDFGVTINGMNGQFELNPLSFTLAGGKVVEKASLNAATYPASWKESVHMTGVQAGPLLKALAGMDLLSGTMAMDTQLKATGLTQSAVQALNGRGSVLFKDGALKGYDIAGAIRAFTNPAAAANGPQQTDFAQLSGSFDIVNGVATNPDLFMASPLLRVTGKGVVDLVRKVLDYHVEPRVVGTLKGQGDTVLRQGLVVPLHITGPFDAPSIKPEINAKTLIDNAPALLNNPKIGGALGGLLGGSKKSADPAQPAAPTQQPAAPAQQLLKGFGGMLPRF</sequence>
<dbReference type="RefSeq" id="WP_138240102.1">
    <property type="nucleotide sequence ID" value="NZ_VBRY01000013.1"/>
</dbReference>
<feature type="domain" description="AsmA" evidence="3">
    <location>
        <begin position="15"/>
        <end position="635"/>
    </location>
</feature>
<evidence type="ECO:0000313" key="4">
    <source>
        <dbReference type="EMBL" id="TLS65724.1"/>
    </source>
</evidence>
<comment type="caution">
    <text evidence="4">The sequence shown here is derived from an EMBL/GenBank/DDBJ whole genome shotgun (WGS) entry which is preliminary data.</text>
</comment>
<protein>
    <submittedName>
        <fullName evidence="4">AsmA family protein</fullName>
    </submittedName>
</protein>
<organism evidence="4 5">
    <name type="scientific">Mariprofundus erugo</name>
    <dbReference type="NCBI Taxonomy" id="2528639"/>
    <lineage>
        <taxon>Bacteria</taxon>
        <taxon>Pseudomonadati</taxon>
        <taxon>Pseudomonadota</taxon>
        <taxon>Candidatius Mariprofundia</taxon>
        <taxon>Mariprofundales</taxon>
        <taxon>Mariprofundaceae</taxon>
        <taxon>Mariprofundus</taxon>
    </lineage>
</organism>
<keyword evidence="2" id="KW-1133">Transmembrane helix</keyword>
<dbReference type="PANTHER" id="PTHR30441:SF4">
    <property type="entry name" value="PROTEIN ASMA"/>
    <property type="match status" value="1"/>
</dbReference>
<reference evidence="4 5" key="1">
    <citation type="journal article" date="2019" name="Appl. Environ. Microbiol.">
        <title>Environmental Evidence and Genomic Insight of Iron-oxidizing Bacteria Preference Towards More Corrosion Resistant Stainless Steel at Higher Salinities.</title>
        <authorList>
            <person name="Garrison C.E."/>
            <person name="Price K.A."/>
            <person name="Field E.K."/>
        </authorList>
    </citation>
    <scope>NUCLEOTIDE SEQUENCE [LARGE SCALE GENOMIC DNA]</scope>
    <source>
        <strain evidence="4 5">P3</strain>
    </source>
</reference>
<evidence type="ECO:0000259" key="3">
    <source>
        <dbReference type="Pfam" id="PF05170"/>
    </source>
</evidence>
<dbReference type="InterPro" id="IPR007844">
    <property type="entry name" value="AsmA"/>
</dbReference>
<evidence type="ECO:0000313" key="5">
    <source>
        <dbReference type="Proteomes" id="UP000306585"/>
    </source>
</evidence>
<gene>
    <name evidence="4" type="ORF">FEF65_12180</name>
</gene>
<dbReference type="GO" id="GO:0090313">
    <property type="term" value="P:regulation of protein targeting to membrane"/>
    <property type="evidence" value="ECO:0007669"/>
    <property type="project" value="TreeGrafter"/>
</dbReference>
<dbReference type="AlphaFoldDB" id="A0A5R9GRB2"/>
<keyword evidence="2" id="KW-0812">Transmembrane</keyword>
<keyword evidence="5" id="KW-1185">Reference proteome</keyword>
<feature type="region of interest" description="Disordered" evidence="1">
    <location>
        <begin position="729"/>
        <end position="748"/>
    </location>
</feature>
<dbReference type="GO" id="GO:0005886">
    <property type="term" value="C:plasma membrane"/>
    <property type="evidence" value="ECO:0007669"/>
    <property type="project" value="TreeGrafter"/>
</dbReference>